<dbReference type="CDD" id="cd05402">
    <property type="entry name" value="NT_PAP_TUTase"/>
    <property type="match status" value="1"/>
</dbReference>
<dbReference type="Gene3D" id="1.10.1410.10">
    <property type="match status" value="1"/>
</dbReference>
<dbReference type="EMBL" id="CABPRJ010001426">
    <property type="protein sequence ID" value="VVC35336.1"/>
    <property type="molecule type" value="Genomic_DNA"/>
</dbReference>
<accession>A0A5E4MX96</accession>
<sequence length="355" mass="41791">MSPFLELFGDRSKFCKQIEHLMSSIDRINNDSSVKEQLDRLRVSIESCIKECGRIYIFGSRMYGIAQDNSDVDFYFDPGDCFSGKIAGDRSRQLQLIDLFIRALENNKEFIGLEVLTTTRVPIVRFFHNTTNFKCDVQFRSGLAVRNSELIKLYLSMDERVRWVVSAVKHWAVTFDLIGDDFSTFSVIWLVLFIMMQYKIVPPIIDLWEKCHNFEPNHIEDWDTSVCFNNDHLMSNMTSKSKNHTKWELLRFVFEFYSDPNKLQNYVLCTFFGELLPKKKFYSNFITKFSTIDYNYKFQINTFEKCKVLVNNNFGNPKRIELQNPLKLCNNVTAWLNNKNMELFIDLCIKSAKSM</sequence>
<dbReference type="AlphaFoldDB" id="A0A5E4MX96"/>
<dbReference type="PANTHER" id="PTHR12271:SF66">
    <property type="entry name" value="TERMINAL URIDYLYLTRANSFERASE TAILOR"/>
    <property type="match status" value="1"/>
</dbReference>
<gene>
    <name evidence="2" type="ORF">CINCED_3A016879</name>
</gene>
<dbReference type="SUPFAM" id="SSF81631">
    <property type="entry name" value="PAP/OAS1 substrate-binding domain"/>
    <property type="match status" value="1"/>
</dbReference>
<keyword evidence="3" id="KW-1185">Reference proteome</keyword>
<dbReference type="InterPro" id="IPR054708">
    <property type="entry name" value="MTPAP-like_central"/>
</dbReference>
<name>A0A5E4MX96_9HEMI</name>
<dbReference type="OrthoDB" id="419694at2759"/>
<dbReference type="InterPro" id="IPR043519">
    <property type="entry name" value="NT_sf"/>
</dbReference>
<evidence type="ECO:0000259" key="1">
    <source>
        <dbReference type="Pfam" id="PF22600"/>
    </source>
</evidence>
<reference evidence="2 3" key="1">
    <citation type="submission" date="2019-08" db="EMBL/GenBank/DDBJ databases">
        <authorList>
            <person name="Alioto T."/>
            <person name="Alioto T."/>
            <person name="Gomez Garrido J."/>
        </authorList>
    </citation>
    <scope>NUCLEOTIDE SEQUENCE [LARGE SCALE GENOMIC DNA]</scope>
</reference>
<protein>
    <recommendedName>
        <fullName evidence="1">Poly(A) RNA polymerase mitochondrial-like central palm domain-containing protein</fullName>
    </recommendedName>
</protein>
<dbReference type="Proteomes" id="UP000325440">
    <property type="component" value="Unassembled WGS sequence"/>
</dbReference>
<proteinExistence type="predicted"/>
<evidence type="ECO:0000313" key="3">
    <source>
        <dbReference type="Proteomes" id="UP000325440"/>
    </source>
</evidence>
<dbReference type="PANTHER" id="PTHR12271">
    <property type="entry name" value="POLY A POLYMERASE CID PAP -RELATED"/>
    <property type="match status" value="1"/>
</dbReference>
<organism evidence="2 3">
    <name type="scientific">Cinara cedri</name>
    <dbReference type="NCBI Taxonomy" id="506608"/>
    <lineage>
        <taxon>Eukaryota</taxon>
        <taxon>Metazoa</taxon>
        <taxon>Ecdysozoa</taxon>
        <taxon>Arthropoda</taxon>
        <taxon>Hexapoda</taxon>
        <taxon>Insecta</taxon>
        <taxon>Pterygota</taxon>
        <taxon>Neoptera</taxon>
        <taxon>Paraneoptera</taxon>
        <taxon>Hemiptera</taxon>
        <taxon>Sternorrhyncha</taxon>
        <taxon>Aphidomorpha</taxon>
        <taxon>Aphidoidea</taxon>
        <taxon>Aphididae</taxon>
        <taxon>Lachninae</taxon>
        <taxon>Cinara</taxon>
    </lineage>
</organism>
<dbReference type="Gene3D" id="3.30.460.10">
    <property type="entry name" value="Beta Polymerase, domain 2"/>
    <property type="match status" value="1"/>
</dbReference>
<evidence type="ECO:0000313" key="2">
    <source>
        <dbReference type="EMBL" id="VVC35336.1"/>
    </source>
</evidence>
<dbReference type="GO" id="GO:0031123">
    <property type="term" value="P:RNA 3'-end processing"/>
    <property type="evidence" value="ECO:0007669"/>
    <property type="project" value="TreeGrafter"/>
</dbReference>
<feature type="domain" description="Poly(A) RNA polymerase mitochondrial-like central palm" evidence="1">
    <location>
        <begin position="17"/>
        <end position="155"/>
    </location>
</feature>
<dbReference type="Pfam" id="PF22600">
    <property type="entry name" value="MTPAP-like_central"/>
    <property type="match status" value="1"/>
</dbReference>
<dbReference type="GO" id="GO:0050265">
    <property type="term" value="F:RNA uridylyltransferase activity"/>
    <property type="evidence" value="ECO:0007669"/>
    <property type="project" value="TreeGrafter"/>
</dbReference>
<dbReference type="SUPFAM" id="SSF81301">
    <property type="entry name" value="Nucleotidyltransferase"/>
    <property type="match status" value="1"/>
</dbReference>